<evidence type="ECO:0000256" key="1">
    <source>
        <dbReference type="SAM" id="MobiDB-lite"/>
    </source>
</evidence>
<dbReference type="Proteomes" id="UP000440578">
    <property type="component" value="Unassembled WGS sequence"/>
</dbReference>
<evidence type="ECO:0000313" key="3">
    <source>
        <dbReference type="EMBL" id="KAF0301942.1"/>
    </source>
</evidence>
<dbReference type="EMBL" id="VIIS01001109">
    <property type="protein sequence ID" value="KAF0301942.1"/>
    <property type="molecule type" value="Genomic_DNA"/>
</dbReference>
<feature type="region of interest" description="Disordered" evidence="1">
    <location>
        <begin position="50"/>
        <end position="76"/>
    </location>
</feature>
<gene>
    <name evidence="3" type="ORF">FJT64_025898</name>
</gene>
<evidence type="ECO:0000256" key="2">
    <source>
        <dbReference type="SAM" id="SignalP"/>
    </source>
</evidence>
<proteinExistence type="predicted"/>
<protein>
    <submittedName>
        <fullName evidence="3">Uncharacterized protein</fullName>
    </submittedName>
</protein>
<dbReference type="AlphaFoldDB" id="A0A6A4WGK1"/>
<evidence type="ECO:0000313" key="4">
    <source>
        <dbReference type="Proteomes" id="UP000440578"/>
    </source>
</evidence>
<name>A0A6A4WGK1_AMPAM</name>
<keyword evidence="4" id="KW-1185">Reference proteome</keyword>
<feature type="chain" id="PRO_5025670894" evidence="2">
    <location>
        <begin position="50"/>
        <end position="144"/>
    </location>
</feature>
<keyword evidence="2" id="KW-0732">Signal</keyword>
<reference evidence="3 4" key="1">
    <citation type="submission" date="2019-07" db="EMBL/GenBank/DDBJ databases">
        <title>Draft genome assembly of a fouling barnacle, Amphibalanus amphitrite (Darwin, 1854): The first reference genome for Thecostraca.</title>
        <authorList>
            <person name="Kim W."/>
        </authorList>
    </citation>
    <scope>NUCLEOTIDE SEQUENCE [LARGE SCALE GENOMIC DNA]</scope>
    <source>
        <strain evidence="3">SNU_AA5</strain>
        <tissue evidence="3">Soma without cirri and trophi</tissue>
    </source>
</reference>
<organism evidence="3 4">
    <name type="scientific">Amphibalanus amphitrite</name>
    <name type="common">Striped barnacle</name>
    <name type="synonym">Balanus amphitrite</name>
    <dbReference type="NCBI Taxonomy" id="1232801"/>
    <lineage>
        <taxon>Eukaryota</taxon>
        <taxon>Metazoa</taxon>
        <taxon>Ecdysozoa</taxon>
        <taxon>Arthropoda</taxon>
        <taxon>Crustacea</taxon>
        <taxon>Multicrustacea</taxon>
        <taxon>Cirripedia</taxon>
        <taxon>Thoracica</taxon>
        <taxon>Thoracicalcarea</taxon>
        <taxon>Balanomorpha</taxon>
        <taxon>Balanoidea</taxon>
        <taxon>Balanidae</taxon>
        <taxon>Amphibalaninae</taxon>
        <taxon>Amphibalanus</taxon>
    </lineage>
</organism>
<feature type="region of interest" description="Disordered" evidence="1">
    <location>
        <begin position="1"/>
        <end position="29"/>
    </location>
</feature>
<feature type="signal peptide" evidence="2">
    <location>
        <begin position="1"/>
        <end position="49"/>
    </location>
</feature>
<comment type="caution">
    <text evidence="3">The sequence shown here is derived from an EMBL/GenBank/DDBJ whole genome shotgun (WGS) entry which is preliminary data.</text>
</comment>
<dbReference type="OrthoDB" id="6382110at2759"/>
<accession>A0A6A4WGK1</accession>
<sequence>MSVLRQFGGAPSASARPEERPVLPPTPTMAPSPLLLPLLLLLLSSGCQGRSNGAPNDACEDMTPRHQGIRPKAPESFPYQLQVTPRTVQPGGRASVEADRVQPVMTRAASLIFLSNTSTWEGDAAGSHAAGSHAAAACSSAPLM</sequence>